<keyword evidence="8 12" id="KW-1133">Transmembrane helix</keyword>
<dbReference type="GO" id="GO:0005886">
    <property type="term" value="C:plasma membrane"/>
    <property type="evidence" value="ECO:0007669"/>
    <property type="project" value="UniProtKB-SubCell"/>
</dbReference>
<dbReference type="InterPro" id="IPR050445">
    <property type="entry name" value="Bact_polysacc_biosynth/exp"/>
</dbReference>
<evidence type="ECO:0000256" key="6">
    <source>
        <dbReference type="ARBA" id="ARBA00022692"/>
    </source>
</evidence>
<evidence type="ECO:0000313" key="15">
    <source>
        <dbReference type="Proteomes" id="UP000095094"/>
    </source>
</evidence>
<evidence type="ECO:0000259" key="13">
    <source>
        <dbReference type="Pfam" id="PF02706"/>
    </source>
</evidence>
<keyword evidence="10" id="KW-0270">Exopolysaccharide synthesis</keyword>
<dbReference type="Pfam" id="PF02706">
    <property type="entry name" value="Wzz"/>
    <property type="match status" value="1"/>
</dbReference>
<accession>A0A1E5G7Z6</accession>
<dbReference type="Proteomes" id="UP000095094">
    <property type="component" value="Unassembled WGS sequence"/>
</dbReference>
<dbReference type="InterPro" id="IPR003856">
    <property type="entry name" value="LPS_length_determ_N"/>
</dbReference>
<evidence type="ECO:0000256" key="8">
    <source>
        <dbReference type="ARBA" id="ARBA00022989"/>
    </source>
</evidence>
<evidence type="ECO:0000256" key="11">
    <source>
        <dbReference type="ARBA" id="ARBA00045736"/>
    </source>
</evidence>
<evidence type="ECO:0000256" key="5">
    <source>
        <dbReference type="ARBA" id="ARBA00022475"/>
    </source>
</evidence>
<reference evidence="15" key="1">
    <citation type="submission" date="2016-09" db="EMBL/GenBank/DDBJ databases">
        <authorList>
            <person name="Gulvik C.A."/>
        </authorList>
    </citation>
    <scope>NUCLEOTIDE SEQUENCE [LARGE SCALE GENOMIC DNA]</scope>
    <source>
        <strain evidence="15">LMG 8895</strain>
    </source>
</reference>
<sequence length="212" mass="24050">MGNKVVILRIWRLLKKKVLVILISMLLGGIFSYVISTYFLQKKYSSSIQIVYVIENTALKDEVTAKTTLLKTYKRMMYSNINLKETQEIFMKETGHLLSLNTLKNMITITQEQDELLLTIKVEATSPENAAVLADGFAQSSIAFIKTIYNPTEQLKIVSKAQINEQSIYPKVIVNTTVGAIVGFIFSVSILFIQAQFVEIRKRREATHGVHQ</sequence>
<dbReference type="AlphaFoldDB" id="A0A1E5G7Z6"/>
<comment type="subcellular location">
    <subcellularLocation>
        <location evidence="1">Cell membrane</location>
        <topology evidence="1">Multi-pass membrane protein</topology>
    </subcellularLocation>
</comment>
<evidence type="ECO:0000256" key="12">
    <source>
        <dbReference type="SAM" id="Phobius"/>
    </source>
</evidence>
<feature type="domain" description="Polysaccharide chain length determinant N-terminal" evidence="13">
    <location>
        <begin position="7"/>
        <end position="86"/>
    </location>
</feature>
<dbReference type="PANTHER" id="PTHR32309:SF13">
    <property type="entry name" value="FERRIC ENTEROBACTIN TRANSPORT PROTEIN FEPE"/>
    <property type="match status" value="1"/>
</dbReference>
<feature type="transmembrane region" description="Helical" evidence="12">
    <location>
        <begin position="172"/>
        <end position="193"/>
    </location>
</feature>
<proteinExistence type="inferred from homology"/>
<protein>
    <recommendedName>
        <fullName evidence="4">Capsular polysaccharide biosynthesis protein CpsC</fullName>
    </recommendedName>
</protein>
<evidence type="ECO:0000256" key="4">
    <source>
        <dbReference type="ARBA" id="ARBA00020739"/>
    </source>
</evidence>
<name>A0A1E5G7Z6_9ENTE</name>
<comment type="function">
    <text evidence="11">Required for CpsD phosphorylation. Involved in the regulation of capsular polysaccharide biosynthesis. May be part of a complex that directs the coordinated polymerization and export to the cell surface of the capsular polysaccharide.</text>
</comment>
<comment type="caution">
    <text evidence="14">The sequence shown here is derived from an EMBL/GenBank/DDBJ whole genome shotgun (WGS) entry which is preliminary data.</text>
</comment>
<dbReference type="GO" id="GO:0004713">
    <property type="term" value="F:protein tyrosine kinase activity"/>
    <property type="evidence" value="ECO:0007669"/>
    <property type="project" value="TreeGrafter"/>
</dbReference>
<keyword evidence="5" id="KW-1003">Cell membrane</keyword>
<dbReference type="EMBL" id="MIJY01000046">
    <property type="protein sequence ID" value="OEG08812.1"/>
    <property type="molecule type" value="Genomic_DNA"/>
</dbReference>
<keyword evidence="9 12" id="KW-0472">Membrane</keyword>
<comment type="pathway">
    <text evidence="2">Capsule biogenesis; capsule polysaccharide biosynthesis.</text>
</comment>
<feature type="transmembrane region" description="Helical" evidence="12">
    <location>
        <begin position="18"/>
        <end position="40"/>
    </location>
</feature>
<evidence type="ECO:0000256" key="1">
    <source>
        <dbReference type="ARBA" id="ARBA00004651"/>
    </source>
</evidence>
<keyword evidence="15" id="KW-1185">Reference proteome</keyword>
<comment type="similarity">
    <text evidence="3">Belongs to the CpsC/CapA family.</text>
</comment>
<keyword evidence="6 12" id="KW-0812">Transmembrane</keyword>
<dbReference type="GO" id="GO:0000271">
    <property type="term" value="P:polysaccharide biosynthetic process"/>
    <property type="evidence" value="ECO:0007669"/>
    <property type="project" value="UniProtKB-KW"/>
</dbReference>
<dbReference type="PANTHER" id="PTHR32309">
    <property type="entry name" value="TYROSINE-PROTEIN KINASE"/>
    <property type="match status" value="1"/>
</dbReference>
<evidence type="ECO:0000256" key="2">
    <source>
        <dbReference type="ARBA" id="ARBA00005132"/>
    </source>
</evidence>
<evidence type="ECO:0000256" key="7">
    <source>
        <dbReference type="ARBA" id="ARBA00022903"/>
    </source>
</evidence>
<keyword evidence="7" id="KW-0972">Capsule biogenesis/degradation</keyword>
<organism evidence="14 15">
    <name type="scientific">Enterococcus termitis</name>
    <dbReference type="NCBI Taxonomy" id="332950"/>
    <lineage>
        <taxon>Bacteria</taxon>
        <taxon>Bacillati</taxon>
        <taxon>Bacillota</taxon>
        <taxon>Bacilli</taxon>
        <taxon>Lactobacillales</taxon>
        <taxon>Enterococcaceae</taxon>
        <taxon>Enterococcus</taxon>
    </lineage>
</organism>
<evidence type="ECO:0000256" key="10">
    <source>
        <dbReference type="ARBA" id="ARBA00023169"/>
    </source>
</evidence>
<gene>
    <name evidence="14" type="ORF">BCR25_12835</name>
</gene>
<evidence type="ECO:0000313" key="14">
    <source>
        <dbReference type="EMBL" id="OEG08812.1"/>
    </source>
</evidence>
<evidence type="ECO:0000256" key="9">
    <source>
        <dbReference type="ARBA" id="ARBA00023136"/>
    </source>
</evidence>
<dbReference type="RefSeq" id="WP_069665133.1">
    <property type="nucleotide sequence ID" value="NZ_JBHUJJ010000001.1"/>
</dbReference>
<evidence type="ECO:0000256" key="3">
    <source>
        <dbReference type="ARBA" id="ARBA00006683"/>
    </source>
</evidence>